<protein>
    <recommendedName>
        <fullName evidence="3">SprT-like domain-containing protein</fullName>
    </recommendedName>
</protein>
<dbReference type="AlphaFoldDB" id="A0A292IIQ0"/>
<organism evidence="1 2">
    <name type="scientific">Mycoplasma amphoriforme A39</name>
    <dbReference type="NCBI Taxonomy" id="572419"/>
    <lineage>
        <taxon>Bacteria</taxon>
        <taxon>Bacillati</taxon>
        <taxon>Mycoplasmatota</taxon>
        <taxon>Mollicutes</taxon>
        <taxon>Mycoplasmataceae</taxon>
        <taxon>Mycoplasma</taxon>
    </lineage>
</organism>
<keyword evidence="2" id="KW-1185">Reference proteome</keyword>
<dbReference type="RefSeq" id="WP_343251780.1">
    <property type="nucleotide sequence ID" value="NZ_HG937516.1"/>
</dbReference>
<dbReference type="KEGG" id="mamp:MAMA39_03110"/>
<sequence>MSSEKLPINRLHSINTVLTEVVQYLNANVFQNIFQDCVLIVQKGNRPKGDAIAWFAPTRWEIDGKTYHEITLVADWFGTHSIPKMILIIVHELIHYEGNLLSLPTTNKTGKFHNNNFKRIAEKRGLVFGEKNKKYGWIDEQPDDSLQHVIKRCIQDLDLEKNLPKFERINLERKPAKKTMFNFSCPKHGIKIKAKLDTKVLCGLCDSQYEFDDELPS</sequence>
<proteinExistence type="predicted"/>
<reference evidence="1 2" key="1">
    <citation type="journal article" date="2015" name="Clin. Infect. Dis.">
        <title>Genomic Investigations unmask Mycoplasma amphoriforme, a new respiratory pathogen.</title>
        <authorList>
            <person name="Gillespie S.H."/>
            <person name="Ling C.L."/>
            <person name="Oravcova K."/>
            <person name="Pinheiro M."/>
            <person name="Wells L."/>
            <person name="Bryant J.M."/>
            <person name="McHugh T.D."/>
            <person name="Bebear C."/>
            <person name="Webster D."/>
            <person name="Harris S.R."/>
            <person name="Seth-Smith H.M."/>
            <person name="Thomson N.R."/>
        </authorList>
    </citation>
    <scope>NUCLEOTIDE SEQUENCE [LARGE SCALE GENOMIC DNA]</scope>
    <source>
        <strain evidence="1 2">A39</strain>
    </source>
</reference>
<gene>
    <name evidence="1" type="ORF">MAMA39_03110</name>
</gene>
<dbReference type="EMBL" id="HG937516">
    <property type="protein sequence ID" value="CDN40432.1"/>
    <property type="molecule type" value="Genomic_DNA"/>
</dbReference>
<evidence type="ECO:0000313" key="2">
    <source>
        <dbReference type="Proteomes" id="UP000261764"/>
    </source>
</evidence>
<dbReference type="Proteomes" id="UP000261764">
    <property type="component" value="Chromosome I"/>
</dbReference>
<evidence type="ECO:0008006" key="3">
    <source>
        <dbReference type="Google" id="ProtNLM"/>
    </source>
</evidence>
<name>A0A292IIQ0_9MOLU</name>
<accession>A0A292IIQ0</accession>
<evidence type="ECO:0000313" key="1">
    <source>
        <dbReference type="EMBL" id="CDN40432.1"/>
    </source>
</evidence>